<keyword evidence="3" id="KW-1185">Reference proteome</keyword>
<reference evidence="2 3" key="1">
    <citation type="submission" date="2023-10" db="EMBL/GenBank/DDBJ databases">
        <title>Chromosome-scale genome assembly provides insights into flower coloration mechanisms of Canna indica.</title>
        <authorList>
            <person name="Li C."/>
        </authorList>
    </citation>
    <scope>NUCLEOTIDE SEQUENCE [LARGE SCALE GENOMIC DNA]</scope>
    <source>
        <tissue evidence="2">Flower</tissue>
    </source>
</reference>
<name>A0AAQ3K4H3_9LILI</name>
<feature type="compositionally biased region" description="Basic and acidic residues" evidence="1">
    <location>
        <begin position="20"/>
        <end position="39"/>
    </location>
</feature>
<gene>
    <name evidence="2" type="ORF">Cni_G08638</name>
</gene>
<evidence type="ECO:0000313" key="3">
    <source>
        <dbReference type="Proteomes" id="UP001327560"/>
    </source>
</evidence>
<evidence type="ECO:0000313" key="2">
    <source>
        <dbReference type="EMBL" id="WOK99926.1"/>
    </source>
</evidence>
<evidence type="ECO:0000256" key="1">
    <source>
        <dbReference type="SAM" id="MobiDB-lite"/>
    </source>
</evidence>
<proteinExistence type="predicted"/>
<organism evidence="2 3">
    <name type="scientific">Canna indica</name>
    <name type="common">Indian-shot</name>
    <dbReference type="NCBI Taxonomy" id="4628"/>
    <lineage>
        <taxon>Eukaryota</taxon>
        <taxon>Viridiplantae</taxon>
        <taxon>Streptophyta</taxon>
        <taxon>Embryophyta</taxon>
        <taxon>Tracheophyta</taxon>
        <taxon>Spermatophyta</taxon>
        <taxon>Magnoliopsida</taxon>
        <taxon>Liliopsida</taxon>
        <taxon>Zingiberales</taxon>
        <taxon>Cannaceae</taxon>
        <taxon>Canna</taxon>
    </lineage>
</organism>
<feature type="region of interest" description="Disordered" evidence="1">
    <location>
        <begin position="16"/>
        <end position="72"/>
    </location>
</feature>
<dbReference type="AlphaFoldDB" id="A0AAQ3K4H3"/>
<dbReference type="EMBL" id="CP136892">
    <property type="protein sequence ID" value="WOK99926.1"/>
    <property type="molecule type" value="Genomic_DNA"/>
</dbReference>
<sequence length="72" mass="8097">MISILVPPLGHIDRIQISAEEEKKKKEEEGGEEKGEKKRISCSRIQISAEEKTMKKKRKIEGRSRADGFGSG</sequence>
<protein>
    <submittedName>
        <fullName evidence="2">Uncharacterized protein</fullName>
    </submittedName>
</protein>
<dbReference type="Proteomes" id="UP001327560">
    <property type="component" value="Chromosome 3"/>
</dbReference>
<accession>A0AAQ3K4H3</accession>